<dbReference type="EMBL" id="JACCBM010000001">
    <property type="protein sequence ID" value="NYD70094.1"/>
    <property type="molecule type" value="Genomic_DNA"/>
</dbReference>
<gene>
    <name evidence="1" type="ORF">BJ984_001252</name>
</gene>
<protein>
    <submittedName>
        <fullName evidence="1">Alternate signal-mediated exported protein</fullName>
    </submittedName>
</protein>
<evidence type="ECO:0000313" key="1">
    <source>
        <dbReference type="EMBL" id="NYD70094.1"/>
    </source>
</evidence>
<dbReference type="RefSeq" id="WP_179547298.1">
    <property type="nucleotide sequence ID" value="NZ_BSEW01000001.1"/>
</dbReference>
<evidence type="ECO:0000313" key="2">
    <source>
        <dbReference type="Proteomes" id="UP000549913"/>
    </source>
</evidence>
<sequence length="197" mass="19121">MNKLTKGAIAAAAGVVLLLGGAGTFAFWNSTAQVAGGTITAGNLSVSNADGPGVWTDQNGTVVNIATYRIVPGDTLTYTDTLSVTAVGNNLVATLGIQPGSIAPAVTGNTADIALAAYLNAGATNTLTATGTGISGTGPTYTVTAGTAGVSQNVTASVALKFPNVNTAGAENAAKLGAVNLSNLTLTLSQTAPAVTP</sequence>
<dbReference type="AlphaFoldDB" id="A0A852SMR3"/>
<accession>A0A852SMR3</accession>
<dbReference type="InterPro" id="IPR024006">
    <property type="entry name" value="Alt_signal_exp_actinobact"/>
</dbReference>
<dbReference type="InterPro" id="IPR023833">
    <property type="entry name" value="Signal_pept_SipW-depend-type"/>
</dbReference>
<name>A0A852SMR3_9MICO</name>
<organism evidence="1 2">
    <name type="scientific">Herbiconiux flava</name>
    <dbReference type="NCBI Taxonomy" id="881268"/>
    <lineage>
        <taxon>Bacteria</taxon>
        <taxon>Bacillati</taxon>
        <taxon>Actinomycetota</taxon>
        <taxon>Actinomycetes</taxon>
        <taxon>Micrococcales</taxon>
        <taxon>Microbacteriaceae</taxon>
        <taxon>Herbiconiux</taxon>
    </lineage>
</organism>
<keyword evidence="2" id="KW-1185">Reference proteome</keyword>
<proteinExistence type="predicted"/>
<comment type="caution">
    <text evidence="1">The sequence shown here is derived from an EMBL/GenBank/DDBJ whole genome shotgun (WGS) entry which is preliminary data.</text>
</comment>
<reference evidence="1 2" key="1">
    <citation type="submission" date="2020-07" db="EMBL/GenBank/DDBJ databases">
        <title>Sequencing the genomes of 1000 actinobacteria strains.</title>
        <authorList>
            <person name="Klenk H.-P."/>
        </authorList>
    </citation>
    <scope>NUCLEOTIDE SEQUENCE [LARGE SCALE GENOMIC DNA]</scope>
    <source>
        <strain evidence="1 2">DSM 26474</strain>
    </source>
</reference>
<dbReference type="NCBIfam" id="TIGR04088">
    <property type="entry name" value="cognate_SipW"/>
    <property type="match status" value="1"/>
</dbReference>
<dbReference type="Proteomes" id="UP000549913">
    <property type="component" value="Unassembled WGS sequence"/>
</dbReference>
<dbReference type="NCBIfam" id="TIGR04089">
    <property type="entry name" value="exp_by_SipW_III"/>
    <property type="match status" value="1"/>
</dbReference>